<evidence type="ECO:0000256" key="1">
    <source>
        <dbReference type="SAM" id="MobiDB-lite"/>
    </source>
</evidence>
<dbReference type="RefSeq" id="XP_018024013.1">
    <property type="nucleotide sequence ID" value="XM_018168524.2"/>
</dbReference>
<evidence type="ECO:0000313" key="3">
    <source>
        <dbReference type="RefSeq" id="XP_018024013.1"/>
    </source>
</evidence>
<dbReference type="Proteomes" id="UP000694843">
    <property type="component" value="Unplaced"/>
</dbReference>
<dbReference type="OrthoDB" id="10552857at2759"/>
<organism evidence="2 3">
    <name type="scientific">Hyalella azteca</name>
    <name type="common">Amphipod</name>
    <dbReference type="NCBI Taxonomy" id="294128"/>
    <lineage>
        <taxon>Eukaryota</taxon>
        <taxon>Metazoa</taxon>
        <taxon>Ecdysozoa</taxon>
        <taxon>Arthropoda</taxon>
        <taxon>Crustacea</taxon>
        <taxon>Multicrustacea</taxon>
        <taxon>Malacostraca</taxon>
        <taxon>Eumalacostraca</taxon>
        <taxon>Peracarida</taxon>
        <taxon>Amphipoda</taxon>
        <taxon>Senticaudata</taxon>
        <taxon>Talitrida</taxon>
        <taxon>Talitroidea</taxon>
        <taxon>Hyalellidae</taxon>
        <taxon>Hyalella</taxon>
    </lineage>
</organism>
<keyword evidence="2" id="KW-1185">Reference proteome</keyword>
<sequence length="184" mass="19630">MFRLPQNGSNGTNADGVEAVTAVNSIARALGRTLFASQAARRNQAASNNLILNGTFSESQEREPTVFERNFEASKTQASINRLEKEVGSFLGRLLGTIYRNADPIDESLSKGIRRVLGARVPNSTNDTGTTKISAVSAPSDSTKSAESSTGSPVAGTTRRPFQFRLSFDDIDPAPARNSDHSGP</sequence>
<name>A0A8B7PD44_HYAAZ</name>
<dbReference type="GeneID" id="108679797"/>
<evidence type="ECO:0000313" key="2">
    <source>
        <dbReference type="Proteomes" id="UP000694843"/>
    </source>
</evidence>
<gene>
    <name evidence="3" type="primary">LOC108679797</name>
</gene>
<feature type="compositionally biased region" description="Polar residues" evidence="1">
    <location>
        <begin position="122"/>
        <end position="152"/>
    </location>
</feature>
<accession>A0A8B7PD44</accession>
<protein>
    <submittedName>
        <fullName evidence="3">Uncharacterized protein LOC108679797</fullName>
    </submittedName>
</protein>
<reference evidence="3" key="1">
    <citation type="submission" date="2025-08" db="UniProtKB">
        <authorList>
            <consortium name="RefSeq"/>
        </authorList>
    </citation>
    <scope>IDENTIFICATION</scope>
    <source>
        <tissue evidence="3">Whole organism</tissue>
    </source>
</reference>
<dbReference type="KEGG" id="hazt:108679797"/>
<proteinExistence type="predicted"/>
<feature type="region of interest" description="Disordered" evidence="1">
    <location>
        <begin position="120"/>
        <end position="184"/>
    </location>
</feature>
<dbReference type="AlphaFoldDB" id="A0A8B7PD44"/>